<accession>X0RIX2</accession>
<reference evidence="1" key="1">
    <citation type="journal article" date="2014" name="Front. Microbiol.">
        <title>High frequency of phylogenetically diverse reductive dehalogenase-homologous genes in deep subseafloor sedimentary metagenomes.</title>
        <authorList>
            <person name="Kawai M."/>
            <person name="Futagami T."/>
            <person name="Toyoda A."/>
            <person name="Takaki Y."/>
            <person name="Nishi S."/>
            <person name="Hori S."/>
            <person name="Arai W."/>
            <person name="Tsubouchi T."/>
            <person name="Morono Y."/>
            <person name="Uchiyama I."/>
            <person name="Ito T."/>
            <person name="Fujiyama A."/>
            <person name="Inagaki F."/>
            <person name="Takami H."/>
        </authorList>
    </citation>
    <scope>NUCLEOTIDE SEQUENCE</scope>
    <source>
        <strain evidence="1">Expedition CK06-06</strain>
    </source>
</reference>
<comment type="caution">
    <text evidence="1">The sequence shown here is derived from an EMBL/GenBank/DDBJ whole genome shotgun (WGS) entry which is preliminary data.</text>
</comment>
<organism evidence="1">
    <name type="scientific">marine sediment metagenome</name>
    <dbReference type="NCBI Taxonomy" id="412755"/>
    <lineage>
        <taxon>unclassified sequences</taxon>
        <taxon>metagenomes</taxon>
        <taxon>ecological metagenomes</taxon>
    </lineage>
</organism>
<proteinExistence type="predicted"/>
<gene>
    <name evidence="1" type="ORF">S01H1_10036</name>
</gene>
<protein>
    <submittedName>
        <fullName evidence="1">Uncharacterized protein</fullName>
    </submittedName>
</protein>
<dbReference type="EMBL" id="BARS01005127">
    <property type="protein sequence ID" value="GAF68794.1"/>
    <property type="molecule type" value="Genomic_DNA"/>
</dbReference>
<evidence type="ECO:0000313" key="1">
    <source>
        <dbReference type="EMBL" id="GAF68794.1"/>
    </source>
</evidence>
<dbReference type="AlphaFoldDB" id="X0RIX2"/>
<name>X0RIX2_9ZZZZ</name>
<sequence>MSYNELAKRESFEIKQAGEKLLDTHEFFNDLSELMENDKFSSFFNKYFTTMSETKITIVYMKLYQEFKEKWKEMNNEDLDKRINVFLLWRMMRDRKINKFALHTVLNHLENPKKVNIFDDLKEFIEFSDRNIKLKDK</sequence>